<accession>A0A9D3SLL3</accession>
<evidence type="ECO:0000313" key="2">
    <source>
        <dbReference type="Proteomes" id="UP000824219"/>
    </source>
</evidence>
<dbReference type="EMBL" id="JAHKSW010000015">
    <property type="protein sequence ID" value="KAG7323734.1"/>
    <property type="molecule type" value="Genomic_DNA"/>
</dbReference>
<dbReference type="Proteomes" id="UP000824219">
    <property type="component" value="Linkage Group LG15"/>
</dbReference>
<dbReference type="AlphaFoldDB" id="A0A9D3SLL3"/>
<reference evidence="1 2" key="1">
    <citation type="submission" date="2021-06" db="EMBL/GenBank/DDBJ databases">
        <title>Chromosome-level genome assembly of the red-tail catfish (Hemibagrus wyckioides).</title>
        <authorList>
            <person name="Shao F."/>
        </authorList>
    </citation>
    <scope>NUCLEOTIDE SEQUENCE [LARGE SCALE GENOMIC DNA]</scope>
    <source>
        <strain evidence="1">EC202008001</strain>
        <tissue evidence="1">Blood</tissue>
    </source>
</reference>
<gene>
    <name evidence="1" type="ORF">KOW79_013436</name>
</gene>
<keyword evidence="2" id="KW-1185">Reference proteome</keyword>
<organism evidence="1 2">
    <name type="scientific">Hemibagrus wyckioides</name>
    <dbReference type="NCBI Taxonomy" id="337641"/>
    <lineage>
        <taxon>Eukaryota</taxon>
        <taxon>Metazoa</taxon>
        <taxon>Chordata</taxon>
        <taxon>Craniata</taxon>
        <taxon>Vertebrata</taxon>
        <taxon>Euteleostomi</taxon>
        <taxon>Actinopterygii</taxon>
        <taxon>Neopterygii</taxon>
        <taxon>Teleostei</taxon>
        <taxon>Ostariophysi</taxon>
        <taxon>Siluriformes</taxon>
        <taxon>Bagridae</taxon>
        <taxon>Hemibagrus</taxon>
    </lineage>
</organism>
<proteinExistence type="predicted"/>
<name>A0A9D3SLL3_9TELE</name>
<evidence type="ECO:0000313" key="1">
    <source>
        <dbReference type="EMBL" id="KAG7323734.1"/>
    </source>
</evidence>
<protein>
    <submittedName>
        <fullName evidence="1">Uncharacterized protein</fullName>
    </submittedName>
</protein>
<comment type="caution">
    <text evidence="1">The sequence shown here is derived from an EMBL/GenBank/DDBJ whole genome shotgun (WGS) entry which is preliminary data.</text>
</comment>
<sequence length="70" mass="7956">MSPAWSGYFWCGGHWAQIKEESERLLHWQLQGEPVIVPQPFSLSSWSLHEDLIYDCLLCSLLPAPATSLV</sequence>